<evidence type="ECO:0000259" key="6">
    <source>
        <dbReference type="PROSITE" id="PS51123"/>
    </source>
</evidence>
<keyword evidence="3" id="KW-0998">Cell outer membrane</keyword>
<sequence length="432" mass="48507">MRTITGVLVTVVFISFSMQLDAQILKKMKDKVVNKVEKGVEKKLENKPTPQEQNDGNPENTTEQGIPDNEFPDHKPENVSVNETTSYKSKFDFIPGDQLVIWEDFSQDAIGDFPALWFTNGSGEVVNIEGFEGKWLMLKDNSNYFLDRILGLPENYTIQFDLICSIPFEWSSASLNLHLLDVIDINRYREGRNGGEMSESNFRNGSFKFDIHPGLNDASTKAYGHYNGFTQQGNLDFGKSFVPAKGKNKVTISIWRQKERIRFYLNENKILDLPKVLPSGFRTTVVQWSVSNLYSSNYFLGNIRMASGAPDTRNKLLTEGKLVTNGIYFGVNSDQIKPESYGVLKDISIVLKDSNAKVIIVGHTDSDGDESSNLDLSRRRAEAVKQALSKDFGVNSSMMEVDGKGESEPIEANNTTMGKAKNRRVEFIKTGL</sequence>
<dbReference type="InterPro" id="IPR006664">
    <property type="entry name" value="OMP_bac"/>
</dbReference>
<name>A0ABQ1R1F8_9FLAO</name>
<evidence type="ECO:0000256" key="2">
    <source>
        <dbReference type="ARBA" id="ARBA00023136"/>
    </source>
</evidence>
<dbReference type="Proteomes" id="UP000625780">
    <property type="component" value="Unassembled WGS sequence"/>
</dbReference>
<evidence type="ECO:0000256" key="4">
    <source>
        <dbReference type="PROSITE-ProRule" id="PRU00473"/>
    </source>
</evidence>
<reference evidence="8" key="1">
    <citation type="journal article" date="2019" name="Int. J. Syst. Evol. Microbiol.">
        <title>The Global Catalogue of Microorganisms (GCM) 10K type strain sequencing project: providing services to taxonomists for standard genome sequencing and annotation.</title>
        <authorList>
            <consortium name="The Broad Institute Genomics Platform"/>
            <consortium name="The Broad Institute Genome Sequencing Center for Infectious Disease"/>
            <person name="Wu L."/>
            <person name="Ma J."/>
        </authorList>
    </citation>
    <scope>NUCLEOTIDE SEQUENCE [LARGE SCALE GENOMIC DNA]</scope>
    <source>
        <strain evidence="8">CGMCC 1.12606</strain>
    </source>
</reference>
<comment type="subcellular location">
    <subcellularLocation>
        <location evidence="1">Cell outer membrane</location>
    </subcellularLocation>
</comment>
<dbReference type="PANTHER" id="PTHR30329:SF21">
    <property type="entry name" value="LIPOPROTEIN YIAD-RELATED"/>
    <property type="match status" value="1"/>
</dbReference>
<proteinExistence type="predicted"/>
<dbReference type="EMBL" id="BMFH01000002">
    <property type="protein sequence ID" value="GGD54677.1"/>
    <property type="molecule type" value="Genomic_DNA"/>
</dbReference>
<feature type="region of interest" description="Disordered" evidence="5">
    <location>
        <begin position="41"/>
        <end position="79"/>
    </location>
</feature>
<keyword evidence="8" id="KW-1185">Reference proteome</keyword>
<dbReference type="InterPro" id="IPR036737">
    <property type="entry name" value="OmpA-like_sf"/>
</dbReference>
<accession>A0ABQ1R1F8</accession>
<feature type="domain" description="OmpA-like" evidence="6">
    <location>
        <begin position="316"/>
        <end position="432"/>
    </location>
</feature>
<dbReference type="RefSeq" id="WP_188370785.1">
    <property type="nucleotide sequence ID" value="NZ_BMFH01000002.1"/>
</dbReference>
<protein>
    <recommendedName>
        <fullName evidence="6">OmpA-like domain-containing protein</fullName>
    </recommendedName>
</protein>
<evidence type="ECO:0000256" key="1">
    <source>
        <dbReference type="ARBA" id="ARBA00004442"/>
    </source>
</evidence>
<dbReference type="InterPro" id="IPR006665">
    <property type="entry name" value="OmpA-like"/>
</dbReference>
<gene>
    <name evidence="7" type="ORF">GCM10011361_21520</name>
</gene>
<evidence type="ECO:0000256" key="3">
    <source>
        <dbReference type="ARBA" id="ARBA00023237"/>
    </source>
</evidence>
<dbReference type="Pfam" id="PF00691">
    <property type="entry name" value="OmpA"/>
    <property type="match status" value="1"/>
</dbReference>
<comment type="caution">
    <text evidence="7">The sequence shown here is derived from an EMBL/GenBank/DDBJ whole genome shotgun (WGS) entry which is preliminary data.</text>
</comment>
<evidence type="ECO:0000256" key="5">
    <source>
        <dbReference type="SAM" id="MobiDB-lite"/>
    </source>
</evidence>
<dbReference type="PRINTS" id="PR01021">
    <property type="entry name" value="OMPADOMAIN"/>
</dbReference>
<dbReference type="Gene3D" id="3.30.1330.60">
    <property type="entry name" value="OmpA-like domain"/>
    <property type="match status" value="1"/>
</dbReference>
<dbReference type="SUPFAM" id="SSF103088">
    <property type="entry name" value="OmpA-like"/>
    <property type="match status" value="1"/>
</dbReference>
<dbReference type="InterPro" id="IPR050330">
    <property type="entry name" value="Bact_OuterMem_StrucFunc"/>
</dbReference>
<keyword evidence="2 4" id="KW-0472">Membrane</keyword>
<evidence type="ECO:0000313" key="8">
    <source>
        <dbReference type="Proteomes" id="UP000625780"/>
    </source>
</evidence>
<dbReference type="PANTHER" id="PTHR30329">
    <property type="entry name" value="STATOR ELEMENT OF FLAGELLAR MOTOR COMPLEX"/>
    <property type="match status" value="1"/>
</dbReference>
<organism evidence="7 8">
    <name type="scientific">Muriicola marianensis</name>
    <dbReference type="NCBI Taxonomy" id="1324801"/>
    <lineage>
        <taxon>Bacteria</taxon>
        <taxon>Pseudomonadati</taxon>
        <taxon>Bacteroidota</taxon>
        <taxon>Flavobacteriia</taxon>
        <taxon>Flavobacteriales</taxon>
        <taxon>Flavobacteriaceae</taxon>
        <taxon>Muriicola</taxon>
    </lineage>
</organism>
<dbReference type="CDD" id="cd07185">
    <property type="entry name" value="OmpA_C-like"/>
    <property type="match status" value="1"/>
</dbReference>
<evidence type="ECO:0000313" key="7">
    <source>
        <dbReference type="EMBL" id="GGD54677.1"/>
    </source>
</evidence>
<feature type="compositionally biased region" description="Polar residues" evidence="5">
    <location>
        <begin position="48"/>
        <end position="64"/>
    </location>
</feature>
<dbReference type="PROSITE" id="PS51123">
    <property type="entry name" value="OMPA_2"/>
    <property type="match status" value="1"/>
</dbReference>